<evidence type="ECO:0000256" key="5">
    <source>
        <dbReference type="SAM" id="Phobius"/>
    </source>
</evidence>
<evidence type="ECO:0000313" key="7">
    <source>
        <dbReference type="EMBL" id="CAF0803478.1"/>
    </source>
</evidence>
<keyword evidence="9" id="KW-1185">Reference proteome</keyword>
<keyword evidence="2 5" id="KW-0812">Transmembrane</keyword>
<evidence type="ECO:0000259" key="6">
    <source>
        <dbReference type="PROSITE" id="PS50262"/>
    </source>
</evidence>
<evidence type="ECO:0000256" key="2">
    <source>
        <dbReference type="ARBA" id="ARBA00022692"/>
    </source>
</evidence>
<dbReference type="GO" id="GO:0016020">
    <property type="term" value="C:membrane"/>
    <property type="evidence" value="ECO:0007669"/>
    <property type="project" value="UniProtKB-SubCell"/>
</dbReference>
<evidence type="ECO:0000313" key="9">
    <source>
        <dbReference type="Proteomes" id="UP000663832"/>
    </source>
</evidence>
<dbReference type="Proteomes" id="UP000663832">
    <property type="component" value="Unassembled WGS sequence"/>
</dbReference>
<comment type="caution">
    <text evidence="7">The sequence shown here is derived from an EMBL/GenBank/DDBJ whole genome shotgun (WGS) entry which is preliminary data.</text>
</comment>
<evidence type="ECO:0000313" key="8">
    <source>
        <dbReference type="EMBL" id="CAF1281717.1"/>
    </source>
</evidence>
<dbReference type="Proteomes" id="UP000663877">
    <property type="component" value="Unassembled WGS sequence"/>
</dbReference>
<feature type="transmembrane region" description="Helical" evidence="5">
    <location>
        <begin position="76"/>
        <end position="101"/>
    </location>
</feature>
<gene>
    <name evidence="7" type="ORF">BJG266_LOCUS5333</name>
    <name evidence="8" type="ORF">QVE165_LOCUS30184</name>
</gene>
<feature type="transmembrane region" description="Helical" evidence="5">
    <location>
        <begin position="43"/>
        <end position="64"/>
    </location>
</feature>
<dbReference type="PROSITE" id="PS50262">
    <property type="entry name" value="G_PROTEIN_RECEP_F1_2"/>
    <property type="match status" value="1"/>
</dbReference>
<dbReference type="Gene3D" id="1.20.1070.10">
    <property type="entry name" value="Rhodopsin 7-helix transmembrane proteins"/>
    <property type="match status" value="1"/>
</dbReference>
<dbReference type="AlphaFoldDB" id="A0A813T1P7"/>
<feature type="transmembrane region" description="Helical" evidence="5">
    <location>
        <begin position="256"/>
        <end position="279"/>
    </location>
</feature>
<reference evidence="7" key="1">
    <citation type="submission" date="2021-02" db="EMBL/GenBank/DDBJ databases">
        <authorList>
            <person name="Nowell W R."/>
        </authorList>
    </citation>
    <scope>NUCLEOTIDE SEQUENCE</scope>
</reference>
<keyword evidence="3 5" id="KW-1133">Transmembrane helix</keyword>
<feature type="transmembrane region" description="Helical" evidence="5">
    <location>
        <begin position="12"/>
        <end position="31"/>
    </location>
</feature>
<dbReference type="InterPro" id="IPR017452">
    <property type="entry name" value="GPCR_Rhodpsn_7TM"/>
</dbReference>
<feature type="transmembrane region" description="Helical" evidence="5">
    <location>
        <begin position="222"/>
        <end position="244"/>
    </location>
</feature>
<dbReference type="OrthoDB" id="9927220at2759"/>
<name>A0A813T1P7_9BILA</name>
<feature type="transmembrane region" description="Helical" evidence="5">
    <location>
        <begin position="122"/>
        <end position="145"/>
    </location>
</feature>
<proteinExistence type="predicted"/>
<organism evidence="7 10">
    <name type="scientific">Adineta steineri</name>
    <dbReference type="NCBI Taxonomy" id="433720"/>
    <lineage>
        <taxon>Eukaryota</taxon>
        <taxon>Metazoa</taxon>
        <taxon>Spiralia</taxon>
        <taxon>Gnathifera</taxon>
        <taxon>Rotifera</taxon>
        <taxon>Eurotatoria</taxon>
        <taxon>Bdelloidea</taxon>
        <taxon>Adinetida</taxon>
        <taxon>Adinetidae</taxon>
        <taxon>Adineta</taxon>
    </lineage>
</organism>
<evidence type="ECO:0000256" key="1">
    <source>
        <dbReference type="ARBA" id="ARBA00004370"/>
    </source>
</evidence>
<dbReference type="EMBL" id="CAJNOI010000014">
    <property type="protein sequence ID" value="CAF0803478.1"/>
    <property type="molecule type" value="Genomic_DNA"/>
</dbReference>
<sequence>MLIPATVRFYTYFPLLIPSIPCSIFILYHFLTKRTLRQALNNHVIILILILGLIYELTDVIWLMHYYRVHVSLFQIPTFCLIWVFIDLGIFVTITILVAWASIQRHILIFHDKWVSTKRGRLLFHYIPLLLFLVYPILFYIYIFIIMNCQQPLDYKIMRCGYSFCAFYDPIIGKFDSIVHQIIPTFTIVTFSFLLVVRVLWQKRRLRQRIQWRNYQKMAIQLLPIASIYLIFYFPSMIIYLMFASNVPLSTGALDYYGSSIFFIPHIIMVIPFATIFSLPDLRTKLKIKILFWKRPVYPLSPRTIEMNRRGNARTAVIIQPVK</sequence>
<feature type="domain" description="G-protein coupled receptors family 1 profile" evidence="6">
    <location>
        <begin position="22"/>
        <end position="242"/>
    </location>
</feature>
<dbReference type="EMBL" id="CAJNOM010000248">
    <property type="protein sequence ID" value="CAF1281717.1"/>
    <property type="molecule type" value="Genomic_DNA"/>
</dbReference>
<evidence type="ECO:0000256" key="3">
    <source>
        <dbReference type="ARBA" id="ARBA00022989"/>
    </source>
</evidence>
<evidence type="ECO:0000313" key="10">
    <source>
        <dbReference type="Proteomes" id="UP000663877"/>
    </source>
</evidence>
<accession>A0A813T1P7</accession>
<keyword evidence="4 5" id="KW-0472">Membrane</keyword>
<feature type="transmembrane region" description="Helical" evidence="5">
    <location>
        <begin position="178"/>
        <end position="201"/>
    </location>
</feature>
<dbReference type="SUPFAM" id="SSF81321">
    <property type="entry name" value="Family A G protein-coupled receptor-like"/>
    <property type="match status" value="1"/>
</dbReference>
<comment type="subcellular location">
    <subcellularLocation>
        <location evidence="1">Membrane</location>
    </subcellularLocation>
</comment>
<protein>
    <recommendedName>
        <fullName evidence="6">G-protein coupled receptors family 1 profile domain-containing protein</fullName>
    </recommendedName>
</protein>
<evidence type="ECO:0000256" key="4">
    <source>
        <dbReference type="ARBA" id="ARBA00023136"/>
    </source>
</evidence>